<reference evidence="1" key="1">
    <citation type="submission" date="2020-04" db="EMBL/GenBank/DDBJ databases">
        <authorList>
            <person name="Broberg M."/>
        </authorList>
    </citation>
    <scope>NUCLEOTIDE SEQUENCE</scope>
</reference>
<name>A0ACA9TKS4_BIOOC</name>
<evidence type="ECO:0000313" key="1">
    <source>
        <dbReference type="EMBL" id="CAG9941539.1"/>
    </source>
</evidence>
<evidence type="ECO:0000313" key="2">
    <source>
        <dbReference type="Proteomes" id="UP000836387"/>
    </source>
</evidence>
<dbReference type="Proteomes" id="UP000836387">
    <property type="component" value="Unassembled WGS sequence"/>
</dbReference>
<organism evidence="1 2">
    <name type="scientific">Clonostachys rosea f. rosea IK726</name>
    <dbReference type="NCBI Taxonomy" id="1349383"/>
    <lineage>
        <taxon>Eukaryota</taxon>
        <taxon>Fungi</taxon>
        <taxon>Dikarya</taxon>
        <taxon>Ascomycota</taxon>
        <taxon>Pezizomycotina</taxon>
        <taxon>Sordariomycetes</taxon>
        <taxon>Hypocreomycetidae</taxon>
        <taxon>Hypocreales</taxon>
        <taxon>Bionectriaceae</taxon>
        <taxon>Clonostachys</taxon>
    </lineage>
</organism>
<protein>
    <submittedName>
        <fullName evidence="1">Uncharacterized protein</fullName>
    </submittedName>
</protein>
<keyword evidence="2" id="KW-1185">Reference proteome</keyword>
<proteinExistence type="predicted"/>
<reference evidence="1" key="2">
    <citation type="submission" date="2021-10" db="EMBL/GenBank/DDBJ databases">
        <authorList>
            <person name="Piombo E."/>
        </authorList>
    </citation>
    <scope>NUCLEOTIDE SEQUENCE</scope>
</reference>
<sequence>MAKAFTDFPNFPMEIQLKIWKLAACNVSEGGQVIRVELHCHLQSTSHSCWTTTRQFCGHHGACPTYLHGARNVSWATFCLSDGYFIQSEAHTSISDPFTQRRMASLSLACRNSRAALRRQFPVEMRIYQGKWRRGVQVLTLRCNPEKDTLVLTDVHMPNSRHVQPGIRPLTADAMSRAESARIARTFPQDPEKFAAFRSILSSFRSFAIQQDGHRGDTSSERIDLINTGMLVMLFMESIKGLYIWPNPHLWPEVWRSPRRIEDVKLWDYEDELGRREFRDQVDYFLREYDQWVDVHNDHFAPAGEHWAPCPRKLTRIGCYVWSA</sequence>
<dbReference type="EMBL" id="CADEHS020000005">
    <property type="protein sequence ID" value="CAG9941539.1"/>
    <property type="molecule type" value="Genomic_DNA"/>
</dbReference>
<comment type="caution">
    <text evidence="1">The sequence shown here is derived from an EMBL/GenBank/DDBJ whole genome shotgun (WGS) entry which is preliminary data.</text>
</comment>
<gene>
    <name evidence="1" type="ORF">CRV2_00002970</name>
</gene>
<accession>A0ACA9TKS4</accession>